<dbReference type="CDD" id="cd03469">
    <property type="entry name" value="Rieske_RO_Alpha_N"/>
    <property type="match status" value="1"/>
</dbReference>
<dbReference type="PROSITE" id="PS51296">
    <property type="entry name" value="RIESKE"/>
    <property type="match status" value="1"/>
</dbReference>
<dbReference type="PANTHER" id="PTHR43756:SF6">
    <property type="entry name" value="CLUSTER-BINDING PROTEIN, PUTATIVE (AFU_ORTHOLOGUE AFUA_6G03920)-RELATED"/>
    <property type="match status" value="1"/>
</dbReference>
<dbReference type="Gene3D" id="2.102.10.10">
    <property type="entry name" value="Rieske [2Fe-2S] iron-sulphur domain"/>
    <property type="match status" value="1"/>
</dbReference>
<keyword evidence="3" id="KW-0560">Oxidoreductase</keyword>
<dbReference type="EMBL" id="CP069114">
    <property type="protein sequence ID" value="QSS63198.1"/>
    <property type="molecule type" value="Genomic_DNA"/>
</dbReference>
<evidence type="ECO:0000313" key="8">
    <source>
        <dbReference type="EMBL" id="QSS63198.1"/>
    </source>
</evidence>
<dbReference type="GO" id="GO:0046872">
    <property type="term" value="F:metal ion binding"/>
    <property type="evidence" value="ECO:0007669"/>
    <property type="project" value="UniProtKB-KW"/>
</dbReference>
<dbReference type="Pfam" id="PF00355">
    <property type="entry name" value="Rieske"/>
    <property type="match status" value="1"/>
</dbReference>
<evidence type="ECO:0000256" key="6">
    <source>
        <dbReference type="SAM" id="Phobius"/>
    </source>
</evidence>
<reference evidence="8" key="1">
    <citation type="submission" date="2021-01" db="EMBL/GenBank/DDBJ databases">
        <title>Chromosome-level genome assembly of a human fungal pathogen reveals clustering of transcriptionally co-regulated genes.</title>
        <authorList>
            <person name="Voorhies M."/>
            <person name="Cohen S."/>
            <person name="Shea T.P."/>
            <person name="Petrus S."/>
            <person name="Munoz J.F."/>
            <person name="Poplawski S."/>
            <person name="Goldman W.E."/>
            <person name="Michael T."/>
            <person name="Cuomo C.A."/>
            <person name="Sil A."/>
            <person name="Beyhan S."/>
        </authorList>
    </citation>
    <scope>NUCLEOTIDE SEQUENCE</scope>
    <source>
        <strain evidence="8">WU24</strain>
    </source>
</reference>
<evidence type="ECO:0000256" key="5">
    <source>
        <dbReference type="ARBA" id="ARBA00023014"/>
    </source>
</evidence>
<name>A0A8A1M9H1_AJECA</name>
<dbReference type="Proteomes" id="UP000663671">
    <property type="component" value="Chromosome 1"/>
</dbReference>
<dbReference type="InterPro" id="IPR036922">
    <property type="entry name" value="Rieske_2Fe-2S_sf"/>
</dbReference>
<organism evidence="8 9">
    <name type="scientific">Ajellomyces capsulatus</name>
    <name type="common">Darling's disease fungus</name>
    <name type="synonym">Histoplasma capsulatum</name>
    <dbReference type="NCBI Taxonomy" id="5037"/>
    <lineage>
        <taxon>Eukaryota</taxon>
        <taxon>Fungi</taxon>
        <taxon>Dikarya</taxon>
        <taxon>Ascomycota</taxon>
        <taxon>Pezizomycotina</taxon>
        <taxon>Eurotiomycetes</taxon>
        <taxon>Eurotiomycetidae</taxon>
        <taxon>Onygenales</taxon>
        <taxon>Ajellomycetaceae</taxon>
        <taxon>Histoplasma</taxon>
    </lineage>
</organism>
<sequence length="483" mass="54294">MTIWPEKTQLRRIAGQANTYAPTSILIILLAILAMTLKDGNTFRRSALPFRTFGSNSQLNVACIDDLLLRRAASPEAHISESKRPTAEAGQSSTANVFKESDFPENWWTGDEVFRLERRAIFSKTWLYIAHISRFTKPGDYHAFEICRFPLFLIQGKDGIIRAFHNVCRHRAYPVISMKKSGSSTVIGCRYHGWSYNTSGRLIKAPQFECLEGFDKNQNSLFEIRSAVTKNGLIFVNLDARGDLPELGLGGHGIGGFTNQISRKSVWIDGWEIEGKFNWKMAVRNLYVDKNTAARVKRESSSSSSSSSILQSIFGVTRTDKPRSFSLDAFCTTLTHVSEEGSIWYSVSITPIGASRSNIRCDVYGDLARKQVESQEISNHIKSILESRIREFETAYEALGSPGSFHKLDGTHDQSAQEIILSHLKSHLKLERAAGEEILPTVTRSRTSDRYKLANELCKELENMEQPVASNIACQMFKDSLAW</sequence>
<feature type="domain" description="Rieske" evidence="7">
    <location>
        <begin position="128"/>
        <end position="214"/>
    </location>
</feature>
<keyword evidence="1" id="KW-0001">2Fe-2S</keyword>
<protein>
    <submittedName>
        <fullName evidence="8">Rieske domain-containing protein</fullName>
    </submittedName>
</protein>
<dbReference type="InterPro" id="IPR017941">
    <property type="entry name" value="Rieske_2Fe-2S"/>
</dbReference>
<dbReference type="OrthoDB" id="426882at2759"/>
<keyword evidence="6" id="KW-0812">Transmembrane</keyword>
<dbReference type="PANTHER" id="PTHR43756">
    <property type="entry name" value="CHOLINE MONOOXYGENASE, CHLOROPLASTIC"/>
    <property type="match status" value="1"/>
</dbReference>
<dbReference type="GO" id="GO:0016491">
    <property type="term" value="F:oxidoreductase activity"/>
    <property type="evidence" value="ECO:0007669"/>
    <property type="project" value="UniProtKB-KW"/>
</dbReference>
<evidence type="ECO:0000313" key="9">
    <source>
        <dbReference type="Proteomes" id="UP000663671"/>
    </source>
</evidence>
<evidence type="ECO:0000256" key="3">
    <source>
        <dbReference type="ARBA" id="ARBA00023002"/>
    </source>
</evidence>
<evidence type="ECO:0000256" key="4">
    <source>
        <dbReference type="ARBA" id="ARBA00023004"/>
    </source>
</evidence>
<keyword evidence="6" id="KW-1133">Transmembrane helix</keyword>
<evidence type="ECO:0000259" key="7">
    <source>
        <dbReference type="PROSITE" id="PS51296"/>
    </source>
</evidence>
<proteinExistence type="predicted"/>
<evidence type="ECO:0000256" key="2">
    <source>
        <dbReference type="ARBA" id="ARBA00022723"/>
    </source>
</evidence>
<dbReference type="GO" id="GO:0051537">
    <property type="term" value="F:2 iron, 2 sulfur cluster binding"/>
    <property type="evidence" value="ECO:0007669"/>
    <property type="project" value="UniProtKB-KW"/>
</dbReference>
<accession>A0A8A1M9H1</accession>
<dbReference type="PRINTS" id="PR00090">
    <property type="entry name" value="RNGDIOXGNASE"/>
</dbReference>
<keyword evidence="4" id="KW-0408">Iron</keyword>
<dbReference type="InterPro" id="IPR001663">
    <property type="entry name" value="Rng_hydr_dOase-A"/>
</dbReference>
<keyword evidence="5" id="KW-0411">Iron-sulfur</keyword>
<dbReference type="AlphaFoldDB" id="A0A8A1M9H1"/>
<evidence type="ECO:0000256" key="1">
    <source>
        <dbReference type="ARBA" id="ARBA00022714"/>
    </source>
</evidence>
<keyword evidence="6" id="KW-0472">Membrane</keyword>
<dbReference type="VEuPathDB" id="FungiDB:I7I51_00255"/>
<dbReference type="SUPFAM" id="SSF50022">
    <property type="entry name" value="ISP domain"/>
    <property type="match status" value="1"/>
</dbReference>
<feature type="transmembrane region" description="Helical" evidence="6">
    <location>
        <begin position="20"/>
        <end position="37"/>
    </location>
</feature>
<keyword evidence="2" id="KW-0479">Metal-binding</keyword>
<gene>
    <name evidence="8" type="ORF">I7I51_00255</name>
</gene>